<dbReference type="AlphaFoldDB" id="A0A6N0GXK0"/>
<organism evidence="1">
    <name type="scientific">Zygnema circumcarinatum</name>
    <name type="common">Green alga</name>
    <dbReference type="NCBI Taxonomy" id="35869"/>
    <lineage>
        <taxon>Eukaryota</taxon>
        <taxon>Viridiplantae</taxon>
        <taxon>Streptophyta</taxon>
        <taxon>Zygnematophyceae</taxon>
        <taxon>Zygnematophycidae</taxon>
        <taxon>Zygnematales</taxon>
        <taxon>Zygnemataceae</taxon>
        <taxon>Zygnema</taxon>
    </lineage>
</organism>
<dbReference type="EMBL" id="MT040698">
    <property type="protein sequence ID" value="QKQ14709.1"/>
    <property type="molecule type" value="Genomic_DNA"/>
</dbReference>
<dbReference type="InterPro" id="IPR043502">
    <property type="entry name" value="DNA/RNA_pol_sf"/>
</dbReference>
<dbReference type="SUPFAM" id="SSF56672">
    <property type="entry name" value="DNA/RNA polymerases"/>
    <property type="match status" value="1"/>
</dbReference>
<sequence length="397" mass="45121">MLLNTYAYSDDLLGERVQEVLTVGESSFKVGLGGLHSIHRNKQAIVEFESDTENAIFHIDITAFSIELLIQLLQKGSEFHIIGSSQDYAKRLLAKLGEWRDLRLKWKASPEIELRRRSITYKVLLLSIVGNLNASGSLLYNPKLYYSITINGQLILLEVLKSLSSCSDILQANTDGAILRVPCANTGRLNTLLNEQERVLGLTFGSRTKVLRAWIMGSNGYALCAPGQVLVRGLNALQSSFNSSVHSNLLEFLLTTPRKERNFGMLLTRAKSYRKFWEFACAKRSASELPVVYMCTLAHRDDIVVLEKSGKGKFLCLVSKGSPLGRVEYFKYISTQYDFKRREIEYENTLLNSVPWRCVEAKRKYKQKYTADYPLESQESLRKFLELLEDRDSCARV</sequence>
<keyword evidence="1" id="KW-0496">Mitochondrion</keyword>
<reference evidence="1" key="1">
    <citation type="journal article" date="2020" name="J. Exp. Bot.">
        <title>Zygnema circumcarinatum UTEX 1559 chloroplast and mitochondrial genomes provide insight into land plant evolution.</title>
        <authorList>
            <person name="Orton L.M."/>
            <person name="Fitzek E."/>
            <person name="Feng X."/>
            <person name="Grayburn W.S."/>
            <person name="Mower J.P."/>
            <person name="Liu K."/>
            <person name="Zhang C."/>
            <person name="Duvall M.R."/>
            <person name="Yin Y."/>
        </authorList>
    </citation>
    <scope>NUCLEOTIDE SEQUENCE</scope>
    <source>
        <strain evidence="1">UTEX 1559 mating type +</strain>
    </source>
</reference>
<dbReference type="GeneID" id="79574863"/>
<gene>
    <name evidence="1" type="primary">dpoB</name>
</gene>
<proteinExistence type="predicted"/>
<name>A0A6N0GXK0_ZYGCR</name>
<evidence type="ECO:0000313" key="1">
    <source>
        <dbReference type="EMBL" id="QKQ14709.1"/>
    </source>
</evidence>
<dbReference type="RefSeq" id="YP_010736379.1">
    <property type="nucleotide sequence ID" value="NC_072974.1"/>
</dbReference>
<protein>
    <submittedName>
        <fullName evidence="1">Putative DNA polymerase of type B</fullName>
    </submittedName>
</protein>
<geneLocation type="mitochondrion" evidence="1"/>
<accession>A0A6N0GXK0</accession>